<keyword evidence="4" id="KW-0805">Transcription regulation</keyword>
<dbReference type="CDD" id="cd00202">
    <property type="entry name" value="ZnF_GATA"/>
    <property type="match status" value="1"/>
</dbReference>
<feature type="region of interest" description="Disordered" evidence="7">
    <location>
        <begin position="492"/>
        <end position="518"/>
    </location>
</feature>
<dbReference type="PANTHER" id="PTHR47172">
    <property type="entry name" value="OS01G0976800 PROTEIN"/>
    <property type="match status" value="1"/>
</dbReference>
<evidence type="ECO:0000259" key="8">
    <source>
        <dbReference type="PROSITE" id="PS50114"/>
    </source>
</evidence>
<accession>A0A077WM36</accession>
<feature type="domain" description="GATA-type" evidence="8">
    <location>
        <begin position="376"/>
        <end position="427"/>
    </location>
</feature>
<evidence type="ECO:0000256" key="7">
    <source>
        <dbReference type="SAM" id="MobiDB-lite"/>
    </source>
</evidence>
<sequence length="658" mass="74009">MSTSAIIAARKRIESSIRSYNLSTDKEPQSSSIVHEHAKNGSLLLSLLQSRLNWMHSVFVKYRADTTQQIRRAPNTRKKWPNMRYLGTCTVELGTHMFHDTAFYEAVRTEPWSALAEAAGHPIHSIQHDDSSSSSISNQDKNDVVMEEKDDSNSMIDHHRKELVYSDIVMEFKEVPGERVLFPKDIIVQVTSVSAPFELMASFLLPLDPNAADDFFLEPKEKLKRWGKDSNIPEVRDLANLLNKTRSKSASPTVPESCQPVNMRLRNVDAELLHAILSTVHPADQVRDGMIVKMKQATPKRSYLQHNEPSSDTSIEDLIQKANTVPEIVSGPVLAEKKRNELLNAIKLGKRPRSDQPDEGTSSKGKHVAVKDDGIRRCLYCSTKVTAMWRRGPEGGGTLCNGCGLLWEQDKILKGAPVISKEEERQRLRQQWEKARQRHEEEEYERELQRQKQDTSKVVKTEKSSKVGYYAAQILQQKHQALTATSLSHNTIQPIQPAPTTASSSDTNPTTEVKKERPSLLYNSQQGIQLPTLAIHFTPSLTFAHPNCSVTLMDSCFSIRLAREGYDPATFEISKKHLQESQFDLCEDGSGTTMQLTMTCIPTGGSTVHLFDSDLLIPNDTSHKMAIKFLEKMDPSEGAVVKRILQKWLETPTLSDCT</sequence>
<reference evidence="9" key="1">
    <citation type="journal article" date="2014" name="Genome Announc.">
        <title>De novo whole-genome sequence and genome annotation of Lichtheimia ramosa.</title>
        <authorList>
            <person name="Linde J."/>
            <person name="Schwartze V."/>
            <person name="Binder U."/>
            <person name="Lass-Florl C."/>
            <person name="Voigt K."/>
            <person name="Horn F."/>
        </authorList>
    </citation>
    <scope>NUCLEOTIDE SEQUENCE</scope>
    <source>
        <strain evidence="9">JMRC FSU:6197</strain>
    </source>
</reference>
<gene>
    <name evidence="9" type="ORF">LRAMOSA02068</name>
</gene>
<dbReference type="EMBL" id="LK023324">
    <property type="protein sequence ID" value="CDS08119.1"/>
    <property type="molecule type" value="Genomic_DNA"/>
</dbReference>
<keyword evidence="1" id="KW-0479">Metal-binding</keyword>
<name>A0A077WM36_9FUNG</name>
<feature type="compositionally biased region" description="Polar residues" evidence="7">
    <location>
        <begin position="492"/>
        <end position="511"/>
    </location>
</feature>
<keyword evidence="3" id="KW-0862">Zinc</keyword>
<dbReference type="GO" id="GO:0006355">
    <property type="term" value="P:regulation of DNA-templated transcription"/>
    <property type="evidence" value="ECO:0007669"/>
    <property type="project" value="InterPro"/>
</dbReference>
<dbReference type="Pfam" id="PF00320">
    <property type="entry name" value="GATA"/>
    <property type="match status" value="1"/>
</dbReference>
<proteinExistence type="predicted"/>
<dbReference type="Gene3D" id="3.30.50.10">
    <property type="entry name" value="Erythroid Transcription Factor GATA-1, subunit A"/>
    <property type="match status" value="1"/>
</dbReference>
<evidence type="ECO:0000256" key="1">
    <source>
        <dbReference type="ARBA" id="ARBA00022723"/>
    </source>
</evidence>
<evidence type="ECO:0000256" key="6">
    <source>
        <dbReference type="PROSITE-ProRule" id="PRU00094"/>
    </source>
</evidence>
<dbReference type="SMART" id="SM00401">
    <property type="entry name" value="ZnF_GATA"/>
    <property type="match status" value="1"/>
</dbReference>
<dbReference type="AlphaFoldDB" id="A0A077WM36"/>
<evidence type="ECO:0000313" key="9">
    <source>
        <dbReference type="EMBL" id="CDS08119.1"/>
    </source>
</evidence>
<dbReference type="GO" id="GO:0008270">
    <property type="term" value="F:zinc ion binding"/>
    <property type="evidence" value="ECO:0007669"/>
    <property type="project" value="UniProtKB-KW"/>
</dbReference>
<dbReference type="GO" id="GO:0043565">
    <property type="term" value="F:sequence-specific DNA binding"/>
    <property type="evidence" value="ECO:0007669"/>
    <property type="project" value="InterPro"/>
</dbReference>
<organism evidence="9">
    <name type="scientific">Lichtheimia ramosa</name>
    <dbReference type="NCBI Taxonomy" id="688394"/>
    <lineage>
        <taxon>Eukaryota</taxon>
        <taxon>Fungi</taxon>
        <taxon>Fungi incertae sedis</taxon>
        <taxon>Mucoromycota</taxon>
        <taxon>Mucoromycotina</taxon>
        <taxon>Mucoromycetes</taxon>
        <taxon>Mucorales</taxon>
        <taxon>Lichtheimiaceae</taxon>
        <taxon>Lichtheimia</taxon>
    </lineage>
</organism>
<protein>
    <recommendedName>
        <fullName evidence="8">GATA-type domain-containing protein</fullName>
    </recommendedName>
</protein>
<dbReference type="InterPro" id="IPR000679">
    <property type="entry name" value="Znf_GATA"/>
</dbReference>
<dbReference type="OrthoDB" id="2162994at2759"/>
<evidence type="ECO:0000256" key="4">
    <source>
        <dbReference type="ARBA" id="ARBA00023015"/>
    </source>
</evidence>
<feature type="region of interest" description="Disordered" evidence="7">
    <location>
        <begin position="345"/>
        <end position="368"/>
    </location>
</feature>
<evidence type="ECO:0000256" key="5">
    <source>
        <dbReference type="ARBA" id="ARBA00023163"/>
    </source>
</evidence>
<feature type="region of interest" description="Disordered" evidence="7">
    <location>
        <begin position="436"/>
        <end position="459"/>
    </location>
</feature>
<evidence type="ECO:0000256" key="2">
    <source>
        <dbReference type="ARBA" id="ARBA00022771"/>
    </source>
</evidence>
<keyword evidence="2 6" id="KW-0863">Zinc-finger</keyword>
<dbReference type="SUPFAM" id="SSF57716">
    <property type="entry name" value="Glucocorticoid receptor-like (DNA-binding domain)"/>
    <property type="match status" value="1"/>
</dbReference>
<evidence type="ECO:0000256" key="3">
    <source>
        <dbReference type="ARBA" id="ARBA00022833"/>
    </source>
</evidence>
<keyword evidence="5" id="KW-0804">Transcription</keyword>
<dbReference type="PROSITE" id="PS50114">
    <property type="entry name" value="GATA_ZN_FINGER_2"/>
    <property type="match status" value="1"/>
</dbReference>
<dbReference type="PANTHER" id="PTHR47172:SF24">
    <property type="entry name" value="GATA ZINC FINGER DOMAIN-CONTAINING PROTEIN 14-RELATED"/>
    <property type="match status" value="1"/>
</dbReference>
<dbReference type="InterPro" id="IPR013088">
    <property type="entry name" value="Znf_NHR/GATA"/>
</dbReference>